<dbReference type="Proteomes" id="UP000027135">
    <property type="component" value="Unassembled WGS sequence"/>
</dbReference>
<dbReference type="InterPro" id="IPR039147">
    <property type="entry name" value="ASB17"/>
</dbReference>
<dbReference type="InterPro" id="IPR001496">
    <property type="entry name" value="SOCS_box"/>
</dbReference>
<protein>
    <recommendedName>
        <fullName evidence="3">SOCS box domain-containing protein</fullName>
    </recommendedName>
</protein>
<sequence>MDVFPECFFENMLSQMEPRYLMVRYKRRQLVDRLNTAIKERARSKDCDEAAEVRRAVMAAIRYHANSGNSGERLCNMGRYHNILYIAVKLCSDWNLDDNSIVIQLLNNIFQCERTFERLFVGAIFGNRATHVISGWKSDFESYEENLAAIEYFLKHATKAKLEYDNLKNGKKIRFIDIPLESYRRATSARIAAEFSEAEVLLLLLRYGADMLTEYETDEMLTGQQSRQPFAFCVVSSYHLNQTAKSLACLKILLRTVSTMTAFPSGVVDLNMPFLVATRNALGMNKFYFHPRLLQEGIIPPSRSQLTPPELKHLSRCVIRNVLRDNWQLPLGIRSLKIPLSLQNYLDLLED</sequence>
<accession>A0A067QGX6</accession>
<dbReference type="CDD" id="cd03716">
    <property type="entry name" value="SOCS_ASB_like"/>
    <property type="match status" value="1"/>
</dbReference>
<organism evidence="4 5">
    <name type="scientific">Zootermopsis nevadensis</name>
    <name type="common">Dampwood termite</name>
    <dbReference type="NCBI Taxonomy" id="136037"/>
    <lineage>
        <taxon>Eukaryota</taxon>
        <taxon>Metazoa</taxon>
        <taxon>Ecdysozoa</taxon>
        <taxon>Arthropoda</taxon>
        <taxon>Hexapoda</taxon>
        <taxon>Insecta</taxon>
        <taxon>Pterygota</taxon>
        <taxon>Neoptera</taxon>
        <taxon>Polyneoptera</taxon>
        <taxon>Dictyoptera</taxon>
        <taxon>Blattodea</taxon>
        <taxon>Blattoidea</taxon>
        <taxon>Termitoidae</taxon>
        <taxon>Termopsidae</taxon>
        <taxon>Zootermopsis</taxon>
    </lineage>
</organism>
<dbReference type="SMART" id="SM00969">
    <property type="entry name" value="SOCS_box"/>
    <property type="match status" value="1"/>
</dbReference>
<dbReference type="FunCoup" id="A0A067QGX6">
    <property type="interactions" value="1"/>
</dbReference>
<evidence type="ECO:0000256" key="1">
    <source>
        <dbReference type="ARBA" id="ARBA00022786"/>
    </source>
</evidence>
<proteinExistence type="predicted"/>
<evidence type="ECO:0000313" key="5">
    <source>
        <dbReference type="Proteomes" id="UP000027135"/>
    </source>
</evidence>
<dbReference type="InParanoid" id="A0A067QGX6"/>
<reference evidence="4 5" key="1">
    <citation type="journal article" date="2014" name="Nat. Commun.">
        <title>Molecular traces of alternative social organization in a termite genome.</title>
        <authorList>
            <person name="Terrapon N."/>
            <person name="Li C."/>
            <person name="Robertson H.M."/>
            <person name="Ji L."/>
            <person name="Meng X."/>
            <person name="Booth W."/>
            <person name="Chen Z."/>
            <person name="Childers C.P."/>
            <person name="Glastad K.M."/>
            <person name="Gokhale K."/>
            <person name="Gowin J."/>
            <person name="Gronenberg W."/>
            <person name="Hermansen R.A."/>
            <person name="Hu H."/>
            <person name="Hunt B.G."/>
            <person name="Huylmans A.K."/>
            <person name="Khalil S.M."/>
            <person name="Mitchell R.D."/>
            <person name="Munoz-Torres M.C."/>
            <person name="Mustard J.A."/>
            <person name="Pan H."/>
            <person name="Reese J.T."/>
            <person name="Scharf M.E."/>
            <person name="Sun F."/>
            <person name="Vogel H."/>
            <person name="Xiao J."/>
            <person name="Yang W."/>
            <person name="Yang Z."/>
            <person name="Yang Z."/>
            <person name="Zhou J."/>
            <person name="Zhu J."/>
            <person name="Brent C.S."/>
            <person name="Elsik C.G."/>
            <person name="Goodisman M.A."/>
            <person name="Liberles D.A."/>
            <person name="Roe R.M."/>
            <person name="Vargo E.L."/>
            <person name="Vilcinskas A."/>
            <person name="Wang J."/>
            <person name="Bornberg-Bauer E."/>
            <person name="Korb J."/>
            <person name="Zhang G."/>
            <person name="Liebig J."/>
        </authorList>
    </citation>
    <scope>NUCLEOTIDE SEQUENCE [LARGE SCALE GENOMIC DNA]</scope>
    <source>
        <tissue evidence="4">Whole organism</tissue>
    </source>
</reference>
<feature type="domain" description="SOCS box" evidence="3">
    <location>
        <begin position="308"/>
        <end position="349"/>
    </location>
</feature>
<keyword evidence="5" id="KW-1185">Reference proteome</keyword>
<dbReference type="GO" id="GO:0035556">
    <property type="term" value="P:intracellular signal transduction"/>
    <property type="evidence" value="ECO:0007669"/>
    <property type="project" value="InterPro"/>
</dbReference>
<dbReference type="STRING" id="136037.A0A067QGX6"/>
<dbReference type="SUPFAM" id="SSF158235">
    <property type="entry name" value="SOCS box-like"/>
    <property type="match status" value="1"/>
</dbReference>
<evidence type="ECO:0000259" key="3">
    <source>
        <dbReference type="SMART" id="SM00969"/>
    </source>
</evidence>
<gene>
    <name evidence="4" type="ORF">L798_02819</name>
</gene>
<keyword evidence="2" id="KW-0040">ANK repeat</keyword>
<dbReference type="OrthoDB" id="6419934at2759"/>
<dbReference type="Pfam" id="PF07525">
    <property type="entry name" value="SOCS_box"/>
    <property type="match status" value="1"/>
</dbReference>
<dbReference type="AlphaFoldDB" id="A0A067QGX6"/>
<dbReference type="PANTHER" id="PTHR20966">
    <property type="entry name" value="ANKYRIN REPEAT AND SOCS BOX PROTEIN 17"/>
    <property type="match status" value="1"/>
</dbReference>
<evidence type="ECO:0000256" key="2">
    <source>
        <dbReference type="ARBA" id="ARBA00023043"/>
    </source>
</evidence>
<keyword evidence="1" id="KW-0833">Ubl conjugation pathway</keyword>
<dbReference type="eggNOG" id="ENOG502RXNX">
    <property type="taxonomic scope" value="Eukaryota"/>
</dbReference>
<dbReference type="PANTHER" id="PTHR20966:SF2">
    <property type="entry name" value="ANKYRIN REPEAT AND SOCS BOX PROTEIN 17"/>
    <property type="match status" value="1"/>
</dbReference>
<evidence type="ECO:0000313" key="4">
    <source>
        <dbReference type="EMBL" id="KDR07450.1"/>
    </source>
</evidence>
<dbReference type="OMA" id="THFLSGW"/>
<name>A0A067QGX6_ZOONE</name>
<dbReference type="EMBL" id="KK853463">
    <property type="protein sequence ID" value="KDR07450.1"/>
    <property type="molecule type" value="Genomic_DNA"/>
</dbReference>
<dbReference type="InterPro" id="IPR036036">
    <property type="entry name" value="SOCS_box-like_dom_sf"/>
</dbReference>